<evidence type="ECO:0000313" key="2">
    <source>
        <dbReference type="EMBL" id="CAJ1382664.1"/>
    </source>
</evidence>
<feature type="compositionally biased region" description="Polar residues" evidence="1">
    <location>
        <begin position="1"/>
        <end position="11"/>
    </location>
</feature>
<gene>
    <name evidence="2" type="ORF">EVOR1521_LOCUS9991</name>
</gene>
<dbReference type="Proteomes" id="UP001178507">
    <property type="component" value="Unassembled WGS sequence"/>
</dbReference>
<keyword evidence="3" id="KW-1185">Reference proteome</keyword>
<dbReference type="EMBL" id="CAUJNA010000927">
    <property type="protein sequence ID" value="CAJ1382664.1"/>
    <property type="molecule type" value="Genomic_DNA"/>
</dbReference>
<feature type="compositionally biased region" description="Low complexity" evidence="1">
    <location>
        <begin position="50"/>
        <end position="59"/>
    </location>
</feature>
<organism evidence="2 3">
    <name type="scientific">Effrenium voratum</name>
    <dbReference type="NCBI Taxonomy" id="2562239"/>
    <lineage>
        <taxon>Eukaryota</taxon>
        <taxon>Sar</taxon>
        <taxon>Alveolata</taxon>
        <taxon>Dinophyceae</taxon>
        <taxon>Suessiales</taxon>
        <taxon>Symbiodiniaceae</taxon>
        <taxon>Effrenium</taxon>
    </lineage>
</organism>
<reference evidence="2" key="1">
    <citation type="submission" date="2023-08" db="EMBL/GenBank/DDBJ databases">
        <authorList>
            <person name="Chen Y."/>
            <person name="Shah S."/>
            <person name="Dougan E. K."/>
            <person name="Thang M."/>
            <person name="Chan C."/>
        </authorList>
    </citation>
    <scope>NUCLEOTIDE SEQUENCE</scope>
</reference>
<feature type="compositionally biased region" description="Basic and acidic residues" evidence="1">
    <location>
        <begin position="15"/>
        <end position="24"/>
    </location>
</feature>
<evidence type="ECO:0000256" key="1">
    <source>
        <dbReference type="SAM" id="MobiDB-lite"/>
    </source>
</evidence>
<proteinExistence type="predicted"/>
<feature type="region of interest" description="Disordered" evidence="1">
    <location>
        <begin position="45"/>
        <end position="75"/>
    </location>
</feature>
<feature type="compositionally biased region" description="Basic and acidic residues" evidence="1">
    <location>
        <begin position="61"/>
        <end position="75"/>
    </location>
</feature>
<protein>
    <submittedName>
        <fullName evidence="2">Uncharacterized protein</fullName>
    </submittedName>
</protein>
<feature type="region of interest" description="Disordered" evidence="1">
    <location>
        <begin position="1"/>
        <end position="27"/>
    </location>
</feature>
<comment type="caution">
    <text evidence="2">The sequence shown here is derived from an EMBL/GenBank/DDBJ whole genome shotgun (WGS) entry which is preliminary data.</text>
</comment>
<name>A0AA36MW74_9DINO</name>
<dbReference type="AlphaFoldDB" id="A0AA36MW74"/>
<accession>A0AA36MW74</accession>
<sequence>MHSPRSTTDSIGQEVRTDTALEVRPHRKGSIGALKEFYLRRLSQSDAARSLRTSSFSPRTRTRDSEVESERSYPKDGGWRSLEKLDGGLSKVVPRIEMLNAKLTSMRAALETRILDGNCQNNALRHLTQLRYHVESALKWSPGLGAQICEHTIEQVKQLTGIARVLGAAIYVFSKRTENIILQKERALRKTEANHAAQTPSYQRSMSMDLLKGEIQFLSTSRTTKAESTVVSDLDSECGTMYADTIVTWDGPSNDVGNMQEINDVFALKGEDEQRRWFYSQCLSAKMATNDPIRARKVLISDLYSQVKASKIPTNKWASFIQEQLMAPGHKDGG</sequence>
<evidence type="ECO:0000313" key="3">
    <source>
        <dbReference type="Proteomes" id="UP001178507"/>
    </source>
</evidence>